<evidence type="ECO:0000256" key="6">
    <source>
        <dbReference type="ARBA" id="ARBA00022691"/>
    </source>
</evidence>
<organism evidence="9 10">
    <name type="scientific">Sphingomonas sanguinis</name>
    <dbReference type="NCBI Taxonomy" id="33051"/>
    <lineage>
        <taxon>Bacteria</taxon>
        <taxon>Pseudomonadati</taxon>
        <taxon>Pseudomonadota</taxon>
        <taxon>Alphaproteobacteria</taxon>
        <taxon>Sphingomonadales</taxon>
        <taxon>Sphingomonadaceae</taxon>
        <taxon>Sphingomonas</taxon>
    </lineage>
</organism>
<comment type="function">
    <text evidence="7">Catalyzes the methyl esterification of L-isoaspartyl residues in peptides and proteins that result from spontaneous decomposition of normal L-aspartyl and L-asparaginyl residues. It plays a role in the repair and/or degradation of damaged proteins.</text>
</comment>
<dbReference type="Proteomes" id="UP000074410">
    <property type="component" value="Unassembled WGS sequence"/>
</dbReference>
<gene>
    <name evidence="7" type="primary">pcm</name>
    <name evidence="9" type="ORF">NS258_09230</name>
</gene>
<dbReference type="NCBIfam" id="TIGR00080">
    <property type="entry name" value="pimt"/>
    <property type="match status" value="1"/>
</dbReference>
<comment type="catalytic activity">
    <reaction evidence="7">
        <text>[protein]-L-isoaspartate + S-adenosyl-L-methionine = [protein]-L-isoaspartate alpha-methyl ester + S-adenosyl-L-homocysteine</text>
        <dbReference type="Rhea" id="RHEA:12705"/>
        <dbReference type="Rhea" id="RHEA-COMP:12143"/>
        <dbReference type="Rhea" id="RHEA-COMP:12144"/>
        <dbReference type="ChEBI" id="CHEBI:57856"/>
        <dbReference type="ChEBI" id="CHEBI:59789"/>
        <dbReference type="ChEBI" id="CHEBI:90596"/>
        <dbReference type="ChEBI" id="CHEBI:90598"/>
        <dbReference type="EC" id="2.1.1.77"/>
    </reaction>
</comment>
<evidence type="ECO:0000256" key="7">
    <source>
        <dbReference type="HAMAP-Rule" id="MF_00090"/>
    </source>
</evidence>
<comment type="similarity">
    <text evidence="2 7">Belongs to the methyltransferase superfamily. L-isoaspartyl/D-aspartyl protein methyltransferase family.</text>
</comment>
<dbReference type="Pfam" id="PF01135">
    <property type="entry name" value="PCMT"/>
    <property type="match status" value="1"/>
</dbReference>
<keyword evidence="8" id="KW-0732">Signal</keyword>
<evidence type="ECO:0000256" key="3">
    <source>
        <dbReference type="ARBA" id="ARBA00022490"/>
    </source>
</evidence>
<evidence type="ECO:0000313" key="9">
    <source>
        <dbReference type="EMBL" id="KTW13333.1"/>
    </source>
</evidence>
<dbReference type="CDD" id="cd02440">
    <property type="entry name" value="AdoMet_MTases"/>
    <property type="match status" value="1"/>
</dbReference>
<dbReference type="Gene3D" id="3.40.50.150">
    <property type="entry name" value="Vaccinia Virus protein VP39"/>
    <property type="match status" value="1"/>
</dbReference>
<dbReference type="NCBIfam" id="NF001453">
    <property type="entry name" value="PRK00312.1"/>
    <property type="match status" value="1"/>
</dbReference>
<dbReference type="PANTHER" id="PTHR11579">
    <property type="entry name" value="PROTEIN-L-ISOASPARTATE O-METHYLTRANSFERASE"/>
    <property type="match status" value="1"/>
</dbReference>
<dbReference type="RefSeq" id="WP_058716801.1">
    <property type="nucleotide sequence ID" value="NZ_LDTC01000064.1"/>
</dbReference>
<dbReference type="GO" id="GO:0005737">
    <property type="term" value="C:cytoplasm"/>
    <property type="evidence" value="ECO:0007669"/>
    <property type="project" value="UniProtKB-SubCell"/>
</dbReference>
<comment type="subcellular location">
    <subcellularLocation>
        <location evidence="1 7">Cytoplasm</location>
    </subcellularLocation>
</comment>
<keyword evidence="3 7" id="KW-0963">Cytoplasm</keyword>
<dbReference type="HAMAP" id="MF_00090">
    <property type="entry name" value="PIMT"/>
    <property type="match status" value="1"/>
</dbReference>
<reference evidence="9 10" key="1">
    <citation type="journal article" date="2016" name="Front. Microbiol.">
        <title>Genomic Resource of Rice Seed Associated Bacteria.</title>
        <authorList>
            <person name="Midha S."/>
            <person name="Bansal K."/>
            <person name="Sharma S."/>
            <person name="Kumar N."/>
            <person name="Patil P.P."/>
            <person name="Chaudhry V."/>
            <person name="Patil P.B."/>
        </authorList>
    </citation>
    <scope>NUCLEOTIDE SEQUENCE [LARGE SCALE GENOMIC DNA]</scope>
    <source>
        <strain evidence="9 10">NS258</strain>
    </source>
</reference>
<dbReference type="AlphaFoldDB" id="A0A147J986"/>
<protein>
    <recommendedName>
        <fullName evidence="7">Protein-L-isoaspartate O-methyltransferase</fullName>
        <ecNumber evidence="7">2.1.1.77</ecNumber>
    </recommendedName>
    <alternativeName>
        <fullName evidence="7">L-isoaspartyl protein carboxyl methyltransferase</fullName>
    </alternativeName>
    <alternativeName>
        <fullName evidence="7">Protein L-isoaspartyl methyltransferase</fullName>
    </alternativeName>
    <alternativeName>
        <fullName evidence="7">Protein-beta-aspartate methyltransferase</fullName>
        <shortName evidence="7">PIMT</shortName>
    </alternativeName>
</protein>
<keyword evidence="5 7" id="KW-0808">Transferase</keyword>
<feature type="active site" evidence="7">
    <location>
        <position position="94"/>
    </location>
</feature>
<sequence>MIVVLKTFLGLVCLTGASAAIGFSAPDRTDERARMISSIKAAAADVPALRDDPFFQAAVAVEKNLPREDFVPRAAKRQAYIGAPLEIGWQQTISDPYVMAIMTAAVQVHRGSRVLEIGTGSGYQAAILAELGAEVSTIEIVPQLARQAATALRRRGYRNVHARVGDGFAGWPERAPFDAVIVTAGSASVPTPLLDQLRIGGRLVMPIGPSTATEQLEVFTKQADGNVVACSLGWAMFVPLTGCGYAPDRPGVGDHGKPWCFGASVT</sequence>
<comment type="caution">
    <text evidence="9">The sequence shown here is derived from an EMBL/GenBank/DDBJ whole genome shotgun (WGS) entry which is preliminary data.</text>
</comment>
<dbReference type="EMBL" id="LDTC01000064">
    <property type="protein sequence ID" value="KTW13333.1"/>
    <property type="molecule type" value="Genomic_DNA"/>
</dbReference>
<evidence type="ECO:0000256" key="4">
    <source>
        <dbReference type="ARBA" id="ARBA00022603"/>
    </source>
</evidence>
<dbReference type="PANTHER" id="PTHR11579:SF0">
    <property type="entry name" value="PROTEIN-L-ISOASPARTATE(D-ASPARTATE) O-METHYLTRANSFERASE"/>
    <property type="match status" value="1"/>
</dbReference>
<dbReference type="EC" id="2.1.1.77" evidence="7"/>
<evidence type="ECO:0000256" key="2">
    <source>
        <dbReference type="ARBA" id="ARBA00005369"/>
    </source>
</evidence>
<dbReference type="InterPro" id="IPR029063">
    <property type="entry name" value="SAM-dependent_MTases_sf"/>
</dbReference>
<dbReference type="GO" id="GO:0030091">
    <property type="term" value="P:protein repair"/>
    <property type="evidence" value="ECO:0007669"/>
    <property type="project" value="UniProtKB-UniRule"/>
</dbReference>
<dbReference type="PATRIC" id="fig|33051.5.peg.2917"/>
<accession>A0A147J986</accession>
<dbReference type="GO" id="GO:0032259">
    <property type="term" value="P:methylation"/>
    <property type="evidence" value="ECO:0007669"/>
    <property type="project" value="UniProtKB-KW"/>
</dbReference>
<evidence type="ECO:0000313" key="10">
    <source>
        <dbReference type="Proteomes" id="UP000074410"/>
    </source>
</evidence>
<keyword evidence="6 7" id="KW-0949">S-adenosyl-L-methionine</keyword>
<dbReference type="SUPFAM" id="SSF53335">
    <property type="entry name" value="S-adenosyl-L-methionine-dependent methyltransferases"/>
    <property type="match status" value="1"/>
</dbReference>
<feature type="signal peptide" evidence="8">
    <location>
        <begin position="1"/>
        <end position="19"/>
    </location>
</feature>
<evidence type="ECO:0000256" key="5">
    <source>
        <dbReference type="ARBA" id="ARBA00022679"/>
    </source>
</evidence>
<keyword evidence="4 7" id="KW-0489">Methyltransferase</keyword>
<name>A0A147J986_9SPHN</name>
<evidence type="ECO:0000256" key="8">
    <source>
        <dbReference type="SAM" id="SignalP"/>
    </source>
</evidence>
<dbReference type="InterPro" id="IPR000682">
    <property type="entry name" value="PCMT"/>
</dbReference>
<evidence type="ECO:0000256" key="1">
    <source>
        <dbReference type="ARBA" id="ARBA00004496"/>
    </source>
</evidence>
<feature type="chain" id="PRO_5007549485" description="Protein-L-isoaspartate O-methyltransferase" evidence="8">
    <location>
        <begin position="20"/>
        <end position="266"/>
    </location>
</feature>
<dbReference type="GO" id="GO:0004719">
    <property type="term" value="F:protein-L-isoaspartate (D-aspartate) O-methyltransferase activity"/>
    <property type="evidence" value="ECO:0007669"/>
    <property type="project" value="UniProtKB-UniRule"/>
</dbReference>
<proteinExistence type="inferred from homology"/>